<feature type="domain" description="Ketopantoate reductase N-terminal" evidence="12">
    <location>
        <begin position="13"/>
        <end position="162"/>
    </location>
</feature>
<accession>A0A0R2LC44</accession>
<evidence type="ECO:0000313" key="14">
    <source>
        <dbReference type="EMBL" id="KRN99152.1"/>
    </source>
</evidence>
<comment type="function">
    <text evidence="1 11">Catalyzes the NADPH-dependent reduction of ketopantoate into pantoic acid.</text>
</comment>
<dbReference type="InterPro" id="IPR013332">
    <property type="entry name" value="KPR_N"/>
</dbReference>
<evidence type="ECO:0000256" key="8">
    <source>
        <dbReference type="ARBA" id="ARBA00023002"/>
    </source>
</evidence>
<dbReference type="UniPathway" id="UPA00028">
    <property type="reaction ID" value="UER00004"/>
</dbReference>
<evidence type="ECO:0000313" key="15">
    <source>
        <dbReference type="Proteomes" id="UP000051886"/>
    </source>
</evidence>
<evidence type="ECO:0000256" key="10">
    <source>
        <dbReference type="ARBA" id="ARBA00048793"/>
    </source>
</evidence>
<keyword evidence="15" id="KW-1185">Reference proteome</keyword>
<evidence type="ECO:0000256" key="6">
    <source>
        <dbReference type="ARBA" id="ARBA00022655"/>
    </source>
</evidence>
<protein>
    <recommendedName>
        <fullName evidence="5 11">2-dehydropantoate 2-reductase</fullName>
        <ecNumber evidence="4 11">1.1.1.169</ecNumber>
    </recommendedName>
    <alternativeName>
        <fullName evidence="9 11">Ketopantoate reductase</fullName>
    </alternativeName>
</protein>
<dbReference type="Gene3D" id="1.10.1040.10">
    <property type="entry name" value="N-(1-d-carboxylethyl)-l-norvaline Dehydrogenase, domain 2"/>
    <property type="match status" value="1"/>
</dbReference>
<dbReference type="InterPro" id="IPR036291">
    <property type="entry name" value="NAD(P)-bd_dom_sf"/>
</dbReference>
<dbReference type="NCBIfam" id="NF005088">
    <property type="entry name" value="PRK06522.1-2"/>
    <property type="match status" value="1"/>
</dbReference>
<evidence type="ECO:0000256" key="5">
    <source>
        <dbReference type="ARBA" id="ARBA00019465"/>
    </source>
</evidence>
<evidence type="ECO:0000259" key="13">
    <source>
        <dbReference type="Pfam" id="PF08546"/>
    </source>
</evidence>
<dbReference type="PANTHER" id="PTHR43765:SF2">
    <property type="entry name" value="2-DEHYDROPANTOATE 2-REDUCTASE"/>
    <property type="match status" value="1"/>
</dbReference>
<dbReference type="InterPro" id="IPR050838">
    <property type="entry name" value="Ketopantoate_reductase"/>
</dbReference>
<dbReference type="Pfam" id="PF08546">
    <property type="entry name" value="ApbA_C"/>
    <property type="match status" value="1"/>
</dbReference>
<comment type="caution">
    <text evidence="14">The sequence shown here is derived from an EMBL/GenBank/DDBJ whole genome shotgun (WGS) entry which is preliminary data.</text>
</comment>
<name>A0A0R2LC44_9LACO</name>
<evidence type="ECO:0000256" key="4">
    <source>
        <dbReference type="ARBA" id="ARBA00013014"/>
    </source>
</evidence>
<evidence type="ECO:0000256" key="7">
    <source>
        <dbReference type="ARBA" id="ARBA00022857"/>
    </source>
</evidence>
<dbReference type="EC" id="1.1.1.169" evidence="4 11"/>
<dbReference type="InterPro" id="IPR003710">
    <property type="entry name" value="ApbA"/>
</dbReference>
<sequence length="321" mass="35261">MNNNLLEVFEVKVAIAGAGAMGSRFGMMLAQGGNDVTLIDGWLAHIKAIQENGLQANYNGKNVSVHLPVKLQSEVDSTEKFDLVIIFTKSMQLAQMLSDIQGVLGQKTKVLCLLNGLGHVETLEKYVPRENIFLGNTMWTAGLEGPGKVKLFGFGSVELQNVGERKEEDAKQIADFLSQSGLNASYSDNILYSIYRKACVNGTMNCLTTLLDCNMGQFGATSTAHQIVVKIVNEFAAVAKVEKINLDVSELVKHVESCYDPSVADHYPSMYQDLIQNKRKTEIDYINGAISRKGQKYGVPTPYCDLLTAMIHAKEELLEAK</sequence>
<gene>
    <name evidence="14" type="ORF">IV66_GL001640</name>
</gene>
<evidence type="ECO:0000256" key="9">
    <source>
        <dbReference type="ARBA" id="ARBA00032024"/>
    </source>
</evidence>
<dbReference type="GO" id="GO:0015940">
    <property type="term" value="P:pantothenate biosynthetic process"/>
    <property type="evidence" value="ECO:0007669"/>
    <property type="project" value="UniProtKB-UniPathway"/>
</dbReference>
<comment type="pathway">
    <text evidence="2 11">Cofactor biosynthesis; (R)-pantothenate biosynthesis; (R)-pantoate from 3-methyl-2-oxobutanoate: step 2/2.</text>
</comment>
<dbReference type="PANTHER" id="PTHR43765">
    <property type="entry name" value="2-DEHYDROPANTOATE 2-REDUCTASE-RELATED"/>
    <property type="match status" value="1"/>
</dbReference>
<dbReference type="SUPFAM" id="SSF48179">
    <property type="entry name" value="6-phosphogluconate dehydrogenase C-terminal domain-like"/>
    <property type="match status" value="1"/>
</dbReference>
<evidence type="ECO:0000256" key="1">
    <source>
        <dbReference type="ARBA" id="ARBA00002919"/>
    </source>
</evidence>
<keyword evidence="6 11" id="KW-0566">Pantothenate biosynthesis</keyword>
<feature type="domain" description="Ketopantoate reductase C-terminal" evidence="13">
    <location>
        <begin position="189"/>
        <end position="315"/>
    </location>
</feature>
<reference evidence="14 15" key="1">
    <citation type="journal article" date="2015" name="Genome Announc.">
        <title>Expanding the biotechnology potential of lactobacilli through comparative genomics of 213 strains and associated genera.</title>
        <authorList>
            <person name="Sun Z."/>
            <person name="Harris H.M."/>
            <person name="McCann A."/>
            <person name="Guo C."/>
            <person name="Argimon S."/>
            <person name="Zhang W."/>
            <person name="Yang X."/>
            <person name="Jeffery I.B."/>
            <person name="Cooney J.C."/>
            <person name="Kagawa T.F."/>
            <person name="Liu W."/>
            <person name="Song Y."/>
            <person name="Salvetti E."/>
            <person name="Wrobel A."/>
            <person name="Rasinkangas P."/>
            <person name="Parkhill J."/>
            <person name="Rea M.C."/>
            <person name="O'Sullivan O."/>
            <person name="Ritari J."/>
            <person name="Douillard F.P."/>
            <person name="Paul Ross R."/>
            <person name="Yang R."/>
            <person name="Briner A.E."/>
            <person name="Felis G.E."/>
            <person name="de Vos W.M."/>
            <person name="Barrangou R."/>
            <person name="Klaenhammer T.R."/>
            <person name="Caufield P.W."/>
            <person name="Cui Y."/>
            <person name="Zhang H."/>
            <person name="O'Toole P.W."/>
        </authorList>
    </citation>
    <scope>NUCLEOTIDE SEQUENCE [LARGE SCALE GENOMIC DNA]</scope>
    <source>
        <strain evidence="14 15">NBRC 103219</strain>
    </source>
</reference>
<dbReference type="SUPFAM" id="SSF51735">
    <property type="entry name" value="NAD(P)-binding Rossmann-fold domains"/>
    <property type="match status" value="1"/>
</dbReference>
<comment type="catalytic activity">
    <reaction evidence="10 11">
        <text>(R)-pantoate + NADP(+) = 2-dehydropantoate + NADPH + H(+)</text>
        <dbReference type="Rhea" id="RHEA:16233"/>
        <dbReference type="ChEBI" id="CHEBI:11561"/>
        <dbReference type="ChEBI" id="CHEBI:15378"/>
        <dbReference type="ChEBI" id="CHEBI:15980"/>
        <dbReference type="ChEBI" id="CHEBI:57783"/>
        <dbReference type="ChEBI" id="CHEBI:58349"/>
        <dbReference type="EC" id="1.1.1.169"/>
    </reaction>
</comment>
<evidence type="ECO:0000259" key="12">
    <source>
        <dbReference type="Pfam" id="PF02558"/>
    </source>
</evidence>
<organism evidence="14 15">
    <name type="scientific">Ligilactobacillus pobuzihii</name>
    <dbReference type="NCBI Taxonomy" id="449659"/>
    <lineage>
        <taxon>Bacteria</taxon>
        <taxon>Bacillati</taxon>
        <taxon>Bacillota</taxon>
        <taxon>Bacilli</taxon>
        <taxon>Lactobacillales</taxon>
        <taxon>Lactobacillaceae</taxon>
        <taxon>Ligilactobacillus</taxon>
    </lineage>
</organism>
<dbReference type="Gene3D" id="3.40.50.720">
    <property type="entry name" value="NAD(P)-binding Rossmann-like Domain"/>
    <property type="match status" value="1"/>
</dbReference>
<dbReference type="Proteomes" id="UP000051886">
    <property type="component" value="Unassembled WGS sequence"/>
</dbReference>
<dbReference type="EMBL" id="JQCN01000034">
    <property type="protein sequence ID" value="KRN99152.1"/>
    <property type="molecule type" value="Genomic_DNA"/>
</dbReference>
<dbReference type="GO" id="GO:0050661">
    <property type="term" value="F:NADP binding"/>
    <property type="evidence" value="ECO:0007669"/>
    <property type="project" value="TreeGrafter"/>
</dbReference>
<comment type="similarity">
    <text evidence="3 11">Belongs to the ketopantoate reductase family.</text>
</comment>
<keyword evidence="7 11" id="KW-0521">NADP</keyword>
<dbReference type="InterPro" id="IPR008927">
    <property type="entry name" value="6-PGluconate_DH-like_C_sf"/>
</dbReference>
<dbReference type="GO" id="GO:0008677">
    <property type="term" value="F:2-dehydropantoate 2-reductase activity"/>
    <property type="evidence" value="ECO:0007669"/>
    <property type="project" value="UniProtKB-EC"/>
</dbReference>
<evidence type="ECO:0000256" key="3">
    <source>
        <dbReference type="ARBA" id="ARBA00007870"/>
    </source>
</evidence>
<dbReference type="STRING" id="449659.IV66_GL001640"/>
<keyword evidence="8 11" id="KW-0560">Oxidoreductase</keyword>
<proteinExistence type="inferred from homology"/>
<dbReference type="GO" id="GO:0005737">
    <property type="term" value="C:cytoplasm"/>
    <property type="evidence" value="ECO:0007669"/>
    <property type="project" value="TreeGrafter"/>
</dbReference>
<evidence type="ECO:0000256" key="2">
    <source>
        <dbReference type="ARBA" id="ARBA00004994"/>
    </source>
</evidence>
<dbReference type="NCBIfam" id="TIGR00745">
    <property type="entry name" value="apbA_panE"/>
    <property type="match status" value="1"/>
</dbReference>
<dbReference type="InterPro" id="IPR013328">
    <property type="entry name" value="6PGD_dom2"/>
</dbReference>
<dbReference type="Pfam" id="PF02558">
    <property type="entry name" value="ApbA"/>
    <property type="match status" value="1"/>
</dbReference>
<evidence type="ECO:0000256" key="11">
    <source>
        <dbReference type="RuleBase" id="RU362068"/>
    </source>
</evidence>
<dbReference type="PATRIC" id="fig|449659.4.peg.1673"/>
<dbReference type="InterPro" id="IPR013752">
    <property type="entry name" value="KPA_reductase"/>
</dbReference>
<dbReference type="AlphaFoldDB" id="A0A0R2LC44"/>